<evidence type="ECO:0000313" key="3">
    <source>
        <dbReference type="Proteomes" id="UP000278587"/>
    </source>
</evidence>
<evidence type="ECO:0000313" key="2">
    <source>
        <dbReference type="EMBL" id="RMM09105.1"/>
    </source>
</evidence>
<feature type="compositionally biased region" description="Basic and acidic residues" evidence="1">
    <location>
        <begin position="76"/>
        <end position="85"/>
    </location>
</feature>
<accession>A0A0P9JRJ0</accession>
<feature type="region of interest" description="Disordered" evidence="1">
    <location>
        <begin position="129"/>
        <end position="155"/>
    </location>
</feature>
<evidence type="ECO:0000256" key="1">
    <source>
        <dbReference type="SAM" id="MobiDB-lite"/>
    </source>
</evidence>
<proteinExistence type="predicted"/>
<comment type="caution">
    <text evidence="2">The sequence shown here is derived from an EMBL/GenBank/DDBJ whole genome shotgun (WGS) entry which is preliminary data.</text>
</comment>
<feature type="compositionally biased region" description="Low complexity" evidence="1">
    <location>
        <begin position="87"/>
        <end position="97"/>
    </location>
</feature>
<dbReference type="AlphaFoldDB" id="A0A0P9JRJ0"/>
<protein>
    <submittedName>
        <fullName evidence="2">Uncharacterized protein</fullName>
    </submittedName>
</protein>
<name>A0A0P9JRJ0_9PSED</name>
<dbReference type="Proteomes" id="UP000278587">
    <property type="component" value="Unassembled WGS sequence"/>
</dbReference>
<organism evidence="2 3">
    <name type="scientific">Pseudomonas caricapapayae</name>
    <dbReference type="NCBI Taxonomy" id="46678"/>
    <lineage>
        <taxon>Bacteria</taxon>
        <taxon>Pseudomonadati</taxon>
        <taxon>Pseudomonadota</taxon>
        <taxon>Gammaproteobacteria</taxon>
        <taxon>Pseudomonadales</taxon>
        <taxon>Pseudomonadaceae</taxon>
        <taxon>Pseudomonas</taxon>
    </lineage>
</organism>
<feature type="region of interest" description="Disordered" evidence="1">
    <location>
        <begin position="60"/>
        <end position="102"/>
    </location>
</feature>
<dbReference type="RefSeq" id="WP_147463919.1">
    <property type="nucleotide sequence ID" value="NZ_RBOC01000109.1"/>
</dbReference>
<dbReference type="EMBL" id="RBOC01000109">
    <property type="protein sequence ID" value="RMM09105.1"/>
    <property type="molecule type" value="Genomic_DNA"/>
</dbReference>
<reference evidence="2 3" key="1">
    <citation type="submission" date="2018-08" db="EMBL/GenBank/DDBJ databases">
        <title>Recombination of ecologically and evolutionarily significant loci maintains genetic cohesion in the Pseudomonas syringae species complex.</title>
        <authorList>
            <person name="Dillon M."/>
            <person name="Thakur S."/>
            <person name="Almeida R.N.D."/>
            <person name="Weir B.S."/>
            <person name="Guttman D.S."/>
        </authorList>
    </citation>
    <scope>NUCLEOTIDE SEQUENCE [LARGE SCALE GENOMIC DNA]</scope>
    <source>
        <strain evidence="2 3">ICMP 4086</strain>
    </source>
</reference>
<gene>
    <name evidence="2" type="ORF">ALQ84_01549</name>
</gene>
<sequence>MHEQALLTEDHPSLGNAGALVGIDQIEELYKTSVSANNAVKVKCANSSCGVKVSIVIPDKEKAGRKTSPSAHFRGHHPEGCDRKPQTSSTTTTSASSQLKANPVKKEFPQVWIDPLTAAVNSSGRLLEPANNGELRSGSGVGGRSREGFGTSEGHSGGVGKFARAWLKMTVQSRKSNPLKAPWNPEGTYDSAFYSFELNSTKFLGKVGTKIFTAPVISVDKVGGDFYLGLQEKALGQAPKVVVLKSEVFEVGAAGRALLNQLNTFDLAQKVYLFCYGSFKYNAGASQSELVVKHPHFIYIDLPAL</sequence>